<gene>
    <name evidence="1" type="ORF">ACA1_175140</name>
</gene>
<name>L8HI16_ACACF</name>
<reference evidence="1 2" key="1">
    <citation type="journal article" date="2013" name="Genome Biol.">
        <title>Genome of Acanthamoeba castellanii highlights extensive lateral gene transfer and early evolution of tyrosine kinase signaling.</title>
        <authorList>
            <person name="Clarke M."/>
            <person name="Lohan A.J."/>
            <person name="Liu B."/>
            <person name="Lagkouvardos I."/>
            <person name="Roy S."/>
            <person name="Zafar N."/>
            <person name="Bertelli C."/>
            <person name="Schilde C."/>
            <person name="Kianianmomeni A."/>
            <person name="Burglin T.R."/>
            <person name="Frech C."/>
            <person name="Turcotte B."/>
            <person name="Kopec K.O."/>
            <person name="Synnott J.M."/>
            <person name="Choo C."/>
            <person name="Paponov I."/>
            <person name="Finkler A."/>
            <person name="Soon Heng Tan C."/>
            <person name="Hutchins A.P."/>
            <person name="Weinmeier T."/>
            <person name="Rattei T."/>
            <person name="Chu J.S."/>
            <person name="Gimenez G."/>
            <person name="Irimia M."/>
            <person name="Rigden D.J."/>
            <person name="Fitzpatrick D.A."/>
            <person name="Lorenzo-Morales J."/>
            <person name="Bateman A."/>
            <person name="Chiu C.H."/>
            <person name="Tang P."/>
            <person name="Hegemann P."/>
            <person name="Fromm H."/>
            <person name="Raoult D."/>
            <person name="Greub G."/>
            <person name="Miranda-Saavedra D."/>
            <person name="Chen N."/>
            <person name="Nash P."/>
            <person name="Ginger M.L."/>
            <person name="Horn M."/>
            <person name="Schaap P."/>
            <person name="Caler L."/>
            <person name="Loftus B."/>
        </authorList>
    </citation>
    <scope>NUCLEOTIDE SEQUENCE [LARGE SCALE GENOMIC DNA]</scope>
    <source>
        <strain evidence="1 2">Neff</strain>
    </source>
</reference>
<dbReference type="Pfam" id="PF20461">
    <property type="entry name" value="DUF6714"/>
    <property type="match status" value="1"/>
</dbReference>
<evidence type="ECO:0000313" key="1">
    <source>
        <dbReference type="EMBL" id="ELR24840.1"/>
    </source>
</evidence>
<proteinExistence type="predicted"/>
<organism evidence="1 2">
    <name type="scientific">Acanthamoeba castellanii (strain ATCC 30010 / Neff)</name>
    <dbReference type="NCBI Taxonomy" id="1257118"/>
    <lineage>
        <taxon>Eukaryota</taxon>
        <taxon>Amoebozoa</taxon>
        <taxon>Discosea</taxon>
        <taxon>Longamoebia</taxon>
        <taxon>Centramoebida</taxon>
        <taxon>Acanthamoebidae</taxon>
        <taxon>Acanthamoeba</taxon>
    </lineage>
</organism>
<dbReference type="InterPro" id="IPR046560">
    <property type="entry name" value="DUF6714"/>
</dbReference>
<dbReference type="VEuPathDB" id="AmoebaDB:ACA1_175140"/>
<evidence type="ECO:0000313" key="2">
    <source>
        <dbReference type="Proteomes" id="UP000011083"/>
    </source>
</evidence>
<protein>
    <submittedName>
        <fullName evidence="1">Uncharacterized protein</fullName>
    </submittedName>
</protein>
<dbReference type="Proteomes" id="UP000011083">
    <property type="component" value="Unassembled WGS sequence"/>
</dbReference>
<dbReference type="RefSeq" id="XP_004356740.1">
    <property type="nucleotide sequence ID" value="XM_004356687.1"/>
</dbReference>
<dbReference type="GeneID" id="14925871"/>
<keyword evidence="2" id="KW-1185">Reference proteome</keyword>
<dbReference type="AlphaFoldDB" id="L8HI16"/>
<dbReference type="KEGG" id="acan:ACA1_175140"/>
<accession>L8HI16</accession>
<sequence>MAQQEDINNKLIRQISDAFAGVTLGSGLSLPQARQADVCWTPDCKQVKSAPRDDATRNWSEVPLNTLFKHRHELCFLDAAGFRFYIPSFMTSVLHDPEGDVGRTVVPYLLTQGPSGLRTKGLSRMQAVSVAAFLEHMSKLAPELFTPSHTKTLSLLSQWANAGKLHE</sequence>
<dbReference type="EMBL" id="KB007811">
    <property type="protein sequence ID" value="ELR24840.1"/>
    <property type="molecule type" value="Genomic_DNA"/>
</dbReference>